<evidence type="ECO:0000256" key="4">
    <source>
        <dbReference type="ARBA" id="ARBA00022679"/>
    </source>
</evidence>
<evidence type="ECO:0000256" key="2">
    <source>
        <dbReference type="ARBA" id="ARBA00012544"/>
    </source>
</evidence>
<gene>
    <name evidence="7" type="ORF">PENTCL1PPCAC_19610</name>
    <name evidence="8" type="ORF">PENTCL1PPCAC_19613</name>
</gene>
<dbReference type="PANTHER" id="PTHR48043">
    <property type="entry name" value="EG:EG0003.4 PROTEIN-RELATED"/>
    <property type="match status" value="1"/>
</dbReference>
<dbReference type="EMBL" id="BTSX01000004">
    <property type="protein sequence ID" value="GMS97435.1"/>
    <property type="molecule type" value="Genomic_DNA"/>
</dbReference>
<evidence type="ECO:0000313" key="8">
    <source>
        <dbReference type="EMBL" id="GMS97438.1"/>
    </source>
</evidence>
<dbReference type="EC" id="2.4.1.17" evidence="2"/>
<evidence type="ECO:0000256" key="5">
    <source>
        <dbReference type="ARBA" id="ARBA00022729"/>
    </source>
</evidence>
<dbReference type="EMBL" id="BTSX01000004">
    <property type="protein sequence ID" value="GMS97438.1"/>
    <property type="molecule type" value="Genomic_DNA"/>
</dbReference>
<sequence length="300" mass="33865">LLLLLTLLPLASPLTVLHYASTVAGSHLSFANQLTSVLVDHGHTVDLIQVRVNALVKSTANKARKTVIVEFPDNKSPWNVNAGHLTDPFQDSSTFNPFKMTIFSKYMSAKEQLCPLVLDSDEVNDLLTSSKYDIAIASGYDFCALGLLHKYGIPVTMYSPTPLFYFQIVHTGSPELPIYENYVIDSRVNIDRTRFIDRLFEWTRSAYGRWLHDKQIDTATSLFRFRYGPSFPDSRELARRVSFDFVNTLPLLDEPRPITPRIKYIGGIGFPKPKSLPMEIENILKTAKKGNVLFSFGTQV</sequence>
<evidence type="ECO:0000256" key="3">
    <source>
        <dbReference type="ARBA" id="ARBA00022676"/>
    </source>
</evidence>
<evidence type="ECO:0000256" key="6">
    <source>
        <dbReference type="ARBA" id="ARBA00047475"/>
    </source>
</evidence>
<dbReference type="SUPFAM" id="SSF53756">
    <property type="entry name" value="UDP-Glycosyltransferase/glycogen phosphorylase"/>
    <property type="match status" value="1"/>
</dbReference>
<dbReference type="Proteomes" id="UP001432027">
    <property type="component" value="Unassembled WGS sequence"/>
</dbReference>
<feature type="non-terminal residue" evidence="8">
    <location>
        <position position="300"/>
    </location>
</feature>
<proteinExistence type="inferred from homology"/>
<evidence type="ECO:0000313" key="9">
    <source>
        <dbReference type="Proteomes" id="UP001432027"/>
    </source>
</evidence>
<keyword evidence="3" id="KW-0328">Glycosyltransferase</keyword>
<dbReference type="GO" id="GO:0015020">
    <property type="term" value="F:glucuronosyltransferase activity"/>
    <property type="evidence" value="ECO:0007669"/>
    <property type="project" value="UniProtKB-EC"/>
</dbReference>
<organism evidence="8 9">
    <name type="scientific">Pristionchus entomophagus</name>
    <dbReference type="NCBI Taxonomy" id="358040"/>
    <lineage>
        <taxon>Eukaryota</taxon>
        <taxon>Metazoa</taxon>
        <taxon>Ecdysozoa</taxon>
        <taxon>Nematoda</taxon>
        <taxon>Chromadorea</taxon>
        <taxon>Rhabditida</taxon>
        <taxon>Rhabditina</taxon>
        <taxon>Diplogasteromorpha</taxon>
        <taxon>Diplogasteroidea</taxon>
        <taxon>Neodiplogasteridae</taxon>
        <taxon>Pristionchus</taxon>
    </lineage>
</organism>
<dbReference type="Pfam" id="PF00201">
    <property type="entry name" value="UDPGT"/>
    <property type="match status" value="1"/>
</dbReference>
<keyword evidence="5" id="KW-0732">Signal</keyword>
<keyword evidence="9" id="KW-1185">Reference proteome</keyword>
<evidence type="ECO:0000256" key="1">
    <source>
        <dbReference type="ARBA" id="ARBA00009995"/>
    </source>
</evidence>
<reference evidence="8" key="1">
    <citation type="submission" date="2023-10" db="EMBL/GenBank/DDBJ databases">
        <title>Genome assembly of Pristionchus species.</title>
        <authorList>
            <person name="Yoshida K."/>
            <person name="Sommer R.J."/>
        </authorList>
    </citation>
    <scope>NUCLEOTIDE SEQUENCE</scope>
    <source>
        <strain evidence="8">RS0144</strain>
    </source>
</reference>
<comment type="caution">
    <text evidence="8">The sequence shown here is derived from an EMBL/GenBank/DDBJ whole genome shotgun (WGS) entry which is preliminary data.</text>
</comment>
<comment type="similarity">
    <text evidence="1">Belongs to the UDP-glycosyltransferase family.</text>
</comment>
<dbReference type="InterPro" id="IPR050271">
    <property type="entry name" value="UDP-glycosyltransferase"/>
</dbReference>
<evidence type="ECO:0000313" key="7">
    <source>
        <dbReference type="EMBL" id="GMS97435.1"/>
    </source>
</evidence>
<dbReference type="PANTHER" id="PTHR48043:SF154">
    <property type="entry name" value="GLUCURONOSYLTRANSFERASE"/>
    <property type="match status" value="1"/>
</dbReference>
<protein>
    <recommendedName>
        <fullName evidence="2">glucuronosyltransferase</fullName>
        <ecNumber evidence="2">2.4.1.17</ecNumber>
    </recommendedName>
</protein>
<dbReference type="InterPro" id="IPR002213">
    <property type="entry name" value="UDP_glucos_trans"/>
</dbReference>
<dbReference type="AlphaFoldDB" id="A0AAV5TSG9"/>
<feature type="non-terminal residue" evidence="8">
    <location>
        <position position="1"/>
    </location>
</feature>
<comment type="catalytic activity">
    <reaction evidence="6">
        <text>glucuronate acceptor + UDP-alpha-D-glucuronate = acceptor beta-D-glucuronoside + UDP + H(+)</text>
        <dbReference type="Rhea" id="RHEA:21032"/>
        <dbReference type="ChEBI" id="CHEBI:15378"/>
        <dbReference type="ChEBI" id="CHEBI:58052"/>
        <dbReference type="ChEBI" id="CHEBI:58223"/>
        <dbReference type="ChEBI" id="CHEBI:132367"/>
        <dbReference type="ChEBI" id="CHEBI:132368"/>
        <dbReference type="EC" id="2.4.1.17"/>
    </reaction>
</comment>
<name>A0AAV5TSG9_9BILA</name>
<accession>A0AAV5TSG9</accession>
<keyword evidence="4" id="KW-0808">Transferase</keyword>